<dbReference type="RefSeq" id="WP_316004614.1">
    <property type="nucleotide sequence ID" value="NZ_JAWDIT010000003.1"/>
</dbReference>
<dbReference type="Proteomes" id="UP001261125">
    <property type="component" value="Unassembled WGS sequence"/>
</dbReference>
<reference evidence="3 4" key="1">
    <citation type="submission" date="2023-09" db="EMBL/GenBank/DDBJ databases">
        <title>Microbacterium fusihabitans sp. nov., Microbacterium phycihabitans sp. nov., and Microbacterium cervinum sp. nov., isolated from dried seaweeds of beach.</title>
        <authorList>
            <person name="Lee S.D."/>
        </authorList>
    </citation>
    <scope>NUCLEOTIDE SEQUENCE [LARGE SCALE GENOMIC DNA]</scope>
    <source>
        <strain evidence="3 4">KSW2-29</strain>
    </source>
</reference>
<sequence>MIRPSALARPRSARARVFAIATSGALAALVLAGCSSPAPEPTPAADAPSSAAPVSGVETPAPSASPSGSATPPADPTCENIIPQATADDFRSLGWTSQEDQFRIGATALDDGIQCKWGDTKIASDRVQIFGWAPIDDDTAKTAQKDLVAAGWKVETDADGTYVTENPDWLNGRGADGYGLTYFFGDGFVKLADTRQSLILVQGPR</sequence>
<protein>
    <recommendedName>
        <fullName evidence="5">Nitrate ABC transporter substrate-binding protein</fullName>
    </recommendedName>
</protein>
<feature type="region of interest" description="Disordered" evidence="1">
    <location>
        <begin position="37"/>
        <end position="78"/>
    </location>
</feature>
<keyword evidence="2" id="KW-0732">Signal</keyword>
<feature type="chain" id="PRO_5045371852" description="Nitrate ABC transporter substrate-binding protein" evidence="2">
    <location>
        <begin position="28"/>
        <end position="205"/>
    </location>
</feature>
<evidence type="ECO:0000256" key="1">
    <source>
        <dbReference type="SAM" id="MobiDB-lite"/>
    </source>
</evidence>
<dbReference type="PROSITE" id="PS51257">
    <property type="entry name" value="PROKAR_LIPOPROTEIN"/>
    <property type="match status" value="1"/>
</dbReference>
<name>A0ABU3SN93_9MICO</name>
<feature type="signal peptide" evidence="2">
    <location>
        <begin position="1"/>
        <end position="27"/>
    </location>
</feature>
<dbReference type="EMBL" id="JAWDIT010000003">
    <property type="protein sequence ID" value="MDU0346253.1"/>
    <property type="molecule type" value="Genomic_DNA"/>
</dbReference>
<gene>
    <name evidence="3" type="ORF">RWH44_11140</name>
</gene>
<evidence type="ECO:0000256" key="2">
    <source>
        <dbReference type="SAM" id="SignalP"/>
    </source>
</evidence>
<evidence type="ECO:0000313" key="3">
    <source>
        <dbReference type="EMBL" id="MDU0346253.1"/>
    </source>
</evidence>
<evidence type="ECO:0008006" key="5">
    <source>
        <dbReference type="Google" id="ProtNLM"/>
    </source>
</evidence>
<keyword evidence="4" id="KW-1185">Reference proteome</keyword>
<comment type="caution">
    <text evidence="3">The sequence shown here is derived from an EMBL/GenBank/DDBJ whole genome shotgun (WGS) entry which is preliminary data.</text>
</comment>
<proteinExistence type="predicted"/>
<feature type="compositionally biased region" description="Low complexity" evidence="1">
    <location>
        <begin position="43"/>
        <end position="72"/>
    </location>
</feature>
<organism evidence="3 4">
    <name type="scientific">Microbacterium phycohabitans</name>
    <dbReference type="NCBI Taxonomy" id="3075993"/>
    <lineage>
        <taxon>Bacteria</taxon>
        <taxon>Bacillati</taxon>
        <taxon>Actinomycetota</taxon>
        <taxon>Actinomycetes</taxon>
        <taxon>Micrococcales</taxon>
        <taxon>Microbacteriaceae</taxon>
        <taxon>Microbacterium</taxon>
    </lineage>
</organism>
<evidence type="ECO:0000313" key="4">
    <source>
        <dbReference type="Proteomes" id="UP001261125"/>
    </source>
</evidence>
<accession>A0ABU3SN93</accession>